<evidence type="ECO:0000256" key="1">
    <source>
        <dbReference type="ARBA" id="ARBA00009913"/>
    </source>
</evidence>
<dbReference type="InterPro" id="IPR006119">
    <property type="entry name" value="Resolv_N"/>
</dbReference>
<accession>A0A6N8SK57</accession>
<keyword evidence="4" id="KW-0233">DNA recombination</keyword>
<evidence type="ECO:0000259" key="7">
    <source>
        <dbReference type="PROSITE" id="PS51736"/>
    </source>
</evidence>
<feature type="domain" description="Resolvase/invertase-type recombinase catalytic" evidence="7">
    <location>
        <begin position="9"/>
        <end position="144"/>
    </location>
</feature>
<dbReference type="GO" id="GO:0000150">
    <property type="term" value="F:DNA strand exchange activity"/>
    <property type="evidence" value="ECO:0007669"/>
    <property type="project" value="InterPro"/>
</dbReference>
<evidence type="ECO:0000256" key="5">
    <source>
        <dbReference type="PIRSR" id="PIRSR606118-50"/>
    </source>
</evidence>
<comment type="similarity">
    <text evidence="1">Belongs to the site-specific recombinase resolvase family.</text>
</comment>
<evidence type="ECO:0000313" key="8">
    <source>
        <dbReference type="EMBL" id="MXN47200.1"/>
    </source>
</evidence>
<dbReference type="RefSeq" id="WP_160860736.1">
    <property type="nucleotide sequence ID" value="NZ_WUMK01000007.1"/>
</dbReference>
<keyword evidence="3" id="KW-0238">DNA-binding</keyword>
<evidence type="ECO:0000313" key="9">
    <source>
        <dbReference type="Proteomes" id="UP000435802"/>
    </source>
</evidence>
<dbReference type="PANTHER" id="PTHR30461:SF26">
    <property type="entry name" value="RESOLVASE HOMOLOG YNEB"/>
    <property type="match status" value="1"/>
</dbReference>
<dbReference type="CDD" id="cd03768">
    <property type="entry name" value="SR_ResInv"/>
    <property type="match status" value="1"/>
</dbReference>
<dbReference type="SMART" id="SM00857">
    <property type="entry name" value="Resolvase"/>
    <property type="match status" value="1"/>
</dbReference>
<comment type="caution">
    <text evidence="8">The sequence shown here is derived from an EMBL/GenBank/DDBJ whole genome shotgun (WGS) entry which is preliminary data.</text>
</comment>
<keyword evidence="2" id="KW-0229">DNA integration</keyword>
<organism evidence="8 9">
    <name type="scientific">Shinella kummerowiae</name>
    <dbReference type="NCBI Taxonomy" id="417745"/>
    <lineage>
        <taxon>Bacteria</taxon>
        <taxon>Pseudomonadati</taxon>
        <taxon>Pseudomonadota</taxon>
        <taxon>Alphaproteobacteria</taxon>
        <taxon>Hyphomicrobiales</taxon>
        <taxon>Rhizobiaceae</taxon>
        <taxon>Shinella</taxon>
    </lineage>
</organism>
<dbReference type="PROSITE" id="PS00397">
    <property type="entry name" value="RECOMBINASES_1"/>
    <property type="match status" value="1"/>
</dbReference>
<dbReference type="InterPro" id="IPR009057">
    <property type="entry name" value="Homeodomain-like_sf"/>
</dbReference>
<reference evidence="8 9" key="1">
    <citation type="submission" date="2019-12" db="EMBL/GenBank/DDBJ databases">
        <title>Shinella kummerowiae sp. nov., a symbiotic bacterium isolated from root nodules of the herbal legume Kummerowia stipulacea.</title>
        <authorList>
            <person name="Gao J."/>
        </authorList>
    </citation>
    <scope>NUCLEOTIDE SEQUENCE [LARGE SCALE GENOMIC DNA]</scope>
    <source>
        <strain evidence="8 9">CCBAU 25048</strain>
    </source>
</reference>
<dbReference type="PROSITE" id="PS51736">
    <property type="entry name" value="RECOMBINASES_3"/>
    <property type="match status" value="1"/>
</dbReference>
<sequence length="190" mass="21264">MAHIHASPKIIGYARVSTVGQDLAYQLQRLEEAGCHRIYQEKRSGKNTNDRPELATLLASLQAGDLLLATVSDRLARDPLDMVNILYRVKHAGARLRLLDEPLIDTVSDMADVVAYLMGWAGRLQRQRILENTAHGRELARQRGVKFGRKPKLGPCERKIVVERRAKGETCARIAQDMGVSESTVFRVHA</sequence>
<dbReference type="Pfam" id="PF00239">
    <property type="entry name" value="Resolvase"/>
    <property type="match status" value="1"/>
</dbReference>
<proteinExistence type="inferred from homology"/>
<dbReference type="Pfam" id="PF13384">
    <property type="entry name" value="HTH_23"/>
    <property type="match status" value="1"/>
</dbReference>
<dbReference type="InterPro" id="IPR036162">
    <property type="entry name" value="Resolvase-like_N_sf"/>
</dbReference>
<dbReference type="InterPro" id="IPR050639">
    <property type="entry name" value="SSR_resolvase"/>
</dbReference>
<dbReference type="Proteomes" id="UP000435802">
    <property type="component" value="Unassembled WGS sequence"/>
</dbReference>
<evidence type="ECO:0000256" key="2">
    <source>
        <dbReference type="ARBA" id="ARBA00022908"/>
    </source>
</evidence>
<dbReference type="InterPro" id="IPR006118">
    <property type="entry name" value="Recombinase_CS"/>
</dbReference>
<dbReference type="PANTHER" id="PTHR30461">
    <property type="entry name" value="DNA-INVERTASE FROM LAMBDOID PROPHAGE"/>
    <property type="match status" value="1"/>
</dbReference>
<evidence type="ECO:0000256" key="4">
    <source>
        <dbReference type="ARBA" id="ARBA00023172"/>
    </source>
</evidence>
<evidence type="ECO:0000256" key="3">
    <source>
        <dbReference type="ARBA" id="ARBA00023125"/>
    </source>
</evidence>
<dbReference type="OrthoDB" id="9800103at2"/>
<name>A0A6N8SK57_9HYPH</name>
<keyword evidence="9" id="KW-1185">Reference proteome</keyword>
<gene>
    <name evidence="8" type="ORF">GR138_18545</name>
</gene>
<dbReference type="EMBL" id="WUMK01000007">
    <property type="protein sequence ID" value="MXN47200.1"/>
    <property type="molecule type" value="Genomic_DNA"/>
</dbReference>
<dbReference type="SUPFAM" id="SSF46689">
    <property type="entry name" value="Homeodomain-like"/>
    <property type="match status" value="1"/>
</dbReference>
<dbReference type="SUPFAM" id="SSF53041">
    <property type="entry name" value="Resolvase-like"/>
    <property type="match status" value="1"/>
</dbReference>
<dbReference type="Gene3D" id="3.40.50.1390">
    <property type="entry name" value="Resolvase, N-terminal catalytic domain"/>
    <property type="match status" value="1"/>
</dbReference>
<dbReference type="GO" id="GO:0015074">
    <property type="term" value="P:DNA integration"/>
    <property type="evidence" value="ECO:0007669"/>
    <property type="project" value="UniProtKB-KW"/>
</dbReference>
<feature type="active site" description="O-(5'-phospho-DNA)-serine intermediate" evidence="5 6">
    <location>
        <position position="17"/>
    </location>
</feature>
<evidence type="ECO:0000256" key="6">
    <source>
        <dbReference type="PROSITE-ProRule" id="PRU10137"/>
    </source>
</evidence>
<dbReference type="AlphaFoldDB" id="A0A6N8SK57"/>
<dbReference type="GO" id="GO:0003677">
    <property type="term" value="F:DNA binding"/>
    <property type="evidence" value="ECO:0007669"/>
    <property type="project" value="UniProtKB-KW"/>
</dbReference>
<protein>
    <submittedName>
        <fullName evidence="8">Helix-turn-helix domain-containing protein</fullName>
    </submittedName>
</protein>